<keyword evidence="2" id="KW-1185">Reference proteome</keyword>
<name>A0ABT5UH44_9GAMM</name>
<protein>
    <submittedName>
        <fullName evidence="1">Uncharacterized protein</fullName>
    </submittedName>
</protein>
<organism evidence="1 2">
    <name type="scientific">Spartinivicinus poritis</name>
    <dbReference type="NCBI Taxonomy" id="2994640"/>
    <lineage>
        <taxon>Bacteria</taxon>
        <taxon>Pseudomonadati</taxon>
        <taxon>Pseudomonadota</taxon>
        <taxon>Gammaproteobacteria</taxon>
        <taxon>Oceanospirillales</taxon>
        <taxon>Zooshikellaceae</taxon>
        <taxon>Spartinivicinus</taxon>
    </lineage>
</organism>
<accession>A0ABT5UH44</accession>
<evidence type="ECO:0000313" key="1">
    <source>
        <dbReference type="EMBL" id="MDE1464817.1"/>
    </source>
</evidence>
<dbReference type="RefSeq" id="WP_274691126.1">
    <property type="nucleotide sequence ID" value="NZ_JAPMOU010000043.1"/>
</dbReference>
<dbReference type="Proteomes" id="UP001528823">
    <property type="component" value="Unassembled WGS sequence"/>
</dbReference>
<sequence length="106" mass="12320">MEVTFTTKIIGHISDHELANVLFDRASKIEQNLTRQGEFFTDLEGNTYRHYYYSYEPVELVSSNPDVAALIDAHNALNPIKKAFEKYKYSKEEIEQLKKTLFVAQD</sequence>
<evidence type="ECO:0000313" key="2">
    <source>
        <dbReference type="Proteomes" id="UP001528823"/>
    </source>
</evidence>
<gene>
    <name evidence="1" type="ORF">ORQ98_22915</name>
</gene>
<dbReference type="EMBL" id="JAPMOU010000043">
    <property type="protein sequence ID" value="MDE1464817.1"/>
    <property type="molecule type" value="Genomic_DNA"/>
</dbReference>
<reference evidence="1 2" key="1">
    <citation type="submission" date="2022-11" db="EMBL/GenBank/DDBJ databases">
        <title>Spartinivicinus poritis sp. nov., isolated from scleractinian coral Porites lutea.</title>
        <authorList>
            <person name="Zhang G."/>
            <person name="Cai L."/>
            <person name="Wei Q."/>
        </authorList>
    </citation>
    <scope>NUCLEOTIDE SEQUENCE [LARGE SCALE GENOMIC DNA]</scope>
    <source>
        <strain evidence="1 2">A2-2</strain>
    </source>
</reference>
<proteinExistence type="predicted"/>
<comment type="caution">
    <text evidence="1">The sequence shown here is derived from an EMBL/GenBank/DDBJ whole genome shotgun (WGS) entry which is preliminary data.</text>
</comment>